<evidence type="ECO:0000256" key="4">
    <source>
        <dbReference type="ARBA" id="ARBA00023136"/>
    </source>
</evidence>
<feature type="transmembrane region" description="Helical" evidence="5">
    <location>
        <begin position="169"/>
        <end position="187"/>
    </location>
</feature>
<evidence type="ECO:0000256" key="2">
    <source>
        <dbReference type="ARBA" id="ARBA00022692"/>
    </source>
</evidence>
<dbReference type="InterPro" id="IPR050598">
    <property type="entry name" value="AminoAcid_Transporter"/>
</dbReference>
<organism evidence="6 7">
    <name type="scientific">Ramazzottius varieornatus</name>
    <name type="common">Water bear</name>
    <name type="synonym">Tardigrade</name>
    <dbReference type="NCBI Taxonomy" id="947166"/>
    <lineage>
        <taxon>Eukaryota</taxon>
        <taxon>Metazoa</taxon>
        <taxon>Ecdysozoa</taxon>
        <taxon>Tardigrada</taxon>
        <taxon>Eutardigrada</taxon>
        <taxon>Parachela</taxon>
        <taxon>Hypsibioidea</taxon>
        <taxon>Ramazzottiidae</taxon>
        <taxon>Ramazzottius</taxon>
    </lineage>
</organism>
<accession>A0A1D1V8Q3</accession>
<dbReference type="Proteomes" id="UP000186922">
    <property type="component" value="Unassembled WGS sequence"/>
</dbReference>
<dbReference type="PANTHER" id="PTHR11785">
    <property type="entry name" value="AMINO ACID TRANSPORTER"/>
    <property type="match status" value="1"/>
</dbReference>
<sequence>MDLDVLRKDGGESDNILCVTTAHPHGVADTTTATNKVQLERKMGLISCVGMIVGTMIGSGIFVSTKDVLERSGSVGVSLIVWLSCGLISLFGGLCYIELGCVVPKSGGEYTYLLEAYGPLHRFFGPLPAYLYSYSRTLATGPSGFAVISLSFATYVAQPFYPTGEMPWWLPKAVAAGCVCALIFLTSNGIGWQGLNDSVTAVIISVINSASVRLSTLIQNTFTAVKVIALAVIIVAGLIRLGQGSTANLASPFTPFGNGGHTAAGIASAFYSGLWSYEGW</sequence>
<gene>
    <name evidence="6" type="primary">RvY_06861-1</name>
    <name evidence="6" type="synonym">RvY_06861.1</name>
    <name evidence="6" type="ORF">RvY_06861</name>
</gene>
<feature type="transmembrane region" description="Helical" evidence="5">
    <location>
        <begin position="43"/>
        <end position="63"/>
    </location>
</feature>
<keyword evidence="4 5" id="KW-0472">Membrane</keyword>
<dbReference type="PANTHER" id="PTHR11785:SF512">
    <property type="entry name" value="SOBREMESA, ISOFORM B"/>
    <property type="match status" value="1"/>
</dbReference>
<dbReference type="EMBL" id="BDGG01000003">
    <property type="protein sequence ID" value="GAU95203.1"/>
    <property type="molecule type" value="Genomic_DNA"/>
</dbReference>
<keyword evidence="2 5" id="KW-0812">Transmembrane</keyword>
<keyword evidence="7" id="KW-1185">Reference proteome</keyword>
<comment type="caution">
    <text evidence="6">The sequence shown here is derived from an EMBL/GenBank/DDBJ whole genome shotgun (WGS) entry which is preliminary data.</text>
</comment>
<comment type="subcellular location">
    <subcellularLocation>
        <location evidence="1">Membrane</location>
        <topology evidence="1">Multi-pass membrane protein</topology>
    </subcellularLocation>
</comment>
<dbReference type="AlphaFoldDB" id="A0A1D1V8Q3"/>
<reference evidence="6 7" key="1">
    <citation type="journal article" date="2016" name="Nat. Commun.">
        <title>Extremotolerant tardigrade genome and improved radiotolerance of human cultured cells by tardigrade-unique protein.</title>
        <authorList>
            <person name="Hashimoto T."/>
            <person name="Horikawa D.D."/>
            <person name="Saito Y."/>
            <person name="Kuwahara H."/>
            <person name="Kozuka-Hata H."/>
            <person name="Shin-I T."/>
            <person name="Minakuchi Y."/>
            <person name="Ohishi K."/>
            <person name="Motoyama A."/>
            <person name="Aizu T."/>
            <person name="Enomoto A."/>
            <person name="Kondo K."/>
            <person name="Tanaka S."/>
            <person name="Hara Y."/>
            <person name="Koshikawa S."/>
            <person name="Sagara H."/>
            <person name="Miura T."/>
            <person name="Yokobori S."/>
            <person name="Miyagawa K."/>
            <person name="Suzuki Y."/>
            <person name="Kubo T."/>
            <person name="Oyama M."/>
            <person name="Kohara Y."/>
            <person name="Fujiyama A."/>
            <person name="Arakawa K."/>
            <person name="Katayama T."/>
            <person name="Toyoda A."/>
            <person name="Kunieda T."/>
        </authorList>
    </citation>
    <scope>NUCLEOTIDE SEQUENCE [LARGE SCALE GENOMIC DNA]</scope>
    <source>
        <strain evidence="6 7">YOKOZUNA-1</strain>
    </source>
</reference>
<feature type="transmembrane region" description="Helical" evidence="5">
    <location>
        <begin position="224"/>
        <end position="242"/>
    </location>
</feature>
<evidence type="ECO:0000256" key="3">
    <source>
        <dbReference type="ARBA" id="ARBA00022989"/>
    </source>
</evidence>
<dbReference type="OrthoDB" id="10062876at2759"/>
<feature type="transmembrane region" description="Helical" evidence="5">
    <location>
        <begin position="138"/>
        <end position="157"/>
    </location>
</feature>
<dbReference type="GO" id="GO:0015179">
    <property type="term" value="F:L-amino acid transmembrane transporter activity"/>
    <property type="evidence" value="ECO:0007669"/>
    <property type="project" value="TreeGrafter"/>
</dbReference>
<evidence type="ECO:0000256" key="1">
    <source>
        <dbReference type="ARBA" id="ARBA00004141"/>
    </source>
</evidence>
<proteinExistence type="predicted"/>
<dbReference type="STRING" id="947166.A0A1D1V8Q3"/>
<dbReference type="InterPro" id="IPR002293">
    <property type="entry name" value="AA/rel_permease1"/>
</dbReference>
<evidence type="ECO:0000256" key="5">
    <source>
        <dbReference type="SAM" id="Phobius"/>
    </source>
</evidence>
<evidence type="ECO:0000313" key="7">
    <source>
        <dbReference type="Proteomes" id="UP000186922"/>
    </source>
</evidence>
<dbReference type="Gene3D" id="1.20.1740.10">
    <property type="entry name" value="Amino acid/polyamine transporter I"/>
    <property type="match status" value="1"/>
</dbReference>
<protein>
    <recommendedName>
        <fullName evidence="8">Amino acid permease/ SLC12A domain-containing protein</fullName>
    </recommendedName>
</protein>
<keyword evidence="3 5" id="KW-1133">Transmembrane helix</keyword>
<name>A0A1D1V8Q3_RAMVA</name>
<evidence type="ECO:0000313" key="6">
    <source>
        <dbReference type="EMBL" id="GAU95203.1"/>
    </source>
</evidence>
<feature type="transmembrane region" description="Helical" evidence="5">
    <location>
        <begin position="75"/>
        <end position="97"/>
    </location>
</feature>
<dbReference type="Pfam" id="PF13520">
    <property type="entry name" value="AA_permease_2"/>
    <property type="match status" value="1"/>
</dbReference>
<dbReference type="GO" id="GO:0016020">
    <property type="term" value="C:membrane"/>
    <property type="evidence" value="ECO:0007669"/>
    <property type="project" value="UniProtKB-SubCell"/>
</dbReference>
<evidence type="ECO:0008006" key="8">
    <source>
        <dbReference type="Google" id="ProtNLM"/>
    </source>
</evidence>